<keyword evidence="8" id="KW-0625">Polysaccharide transport</keyword>
<evidence type="ECO:0000256" key="7">
    <source>
        <dbReference type="ARBA" id="ARBA00022729"/>
    </source>
</evidence>
<dbReference type="PANTHER" id="PTHR33619">
    <property type="entry name" value="POLYSACCHARIDE EXPORT PROTEIN GFCE-RELATED"/>
    <property type="match status" value="1"/>
</dbReference>
<dbReference type="GO" id="GO:0015288">
    <property type="term" value="F:porin activity"/>
    <property type="evidence" value="ECO:0007669"/>
    <property type="project" value="UniProtKB-KW"/>
</dbReference>
<dbReference type="Gene3D" id="3.30.1950.10">
    <property type="entry name" value="wza like domain"/>
    <property type="match status" value="1"/>
</dbReference>
<dbReference type="GO" id="GO:0009279">
    <property type="term" value="C:cell outer membrane"/>
    <property type="evidence" value="ECO:0007669"/>
    <property type="project" value="UniProtKB-SubCell"/>
</dbReference>
<evidence type="ECO:0000256" key="3">
    <source>
        <dbReference type="ARBA" id="ARBA00022448"/>
    </source>
</evidence>
<dbReference type="Proteomes" id="UP000002361">
    <property type="component" value="Chromosome"/>
</dbReference>
<gene>
    <name evidence="17" type="ordered locus">RCAP_rcc01950</name>
</gene>
<evidence type="ECO:0000256" key="2">
    <source>
        <dbReference type="ARBA" id="ARBA00009450"/>
    </source>
</evidence>
<dbReference type="RefSeq" id="WP_013067673.1">
    <property type="nucleotide sequence ID" value="NC_014034.1"/>
</dbReference>
<dbReference type="GO" id="GO:0015159">
    <property type="term" value="F:polysaccharide transmembrane transporter activity"/>
    <property type="evidence" value="ECO:0007669"/>
    <property type="project" value="InterPro"/>
</dbReference>
<keyword evidence="18" id="KW-1185">Reference proteome</keyword>
<dbReference type="InterPro" id="IPR049712">
    <property type="entry name" value="Poly_export"/>
</dbReference>
<feature type="domain" description="Polysaccharide export protein N-terminal" evidence="15">
    <location>
        <begin position="108"/>
        <end position="193"/>
    </location>
</feature>
<evidence type="ECO:0000256" key="9">
    <source>
        <dbReference type="ARBA" id="ARBA00023065"/>
    </source>
</evidence>
<organism evidence="17 18">
    <name type="scientific">Rhodobacter capsulatus (strain ATCC BAA-309 / NBRC 16581 / SB1003)</name>
    <dbReference type="NCBI Taxonomy" id="272942"/>
    <lineage>
        <taxon>Bacteria</taxon>
        <taxon>Pseudomonadati</taxon>
        <taxon>Pseudomonadota</taxon>
        <taxon>Alphaproteobacteria</taxon>
        <taxon>Rhodobacterales</taxon>
        <taxon>Rhodobacter group</taxon>
        <taxon>Rhodobacter</taxon>
    </lineage>
</organism>
<dbReference type="Pfam" id="PF22461">
    <property type="entry name" value="SLBB_2"/>
    <property type="match status" value="2"/>
</dbReference>
<keyword evidence="12" id="KW-0564">Palmitate</keyword>
<dbReference type="GO" id="GO:0046930">
    <property type="term" value="C:pore complex"/>
    <property type="evidence" value="ECO:0007669"/>
    <property type="project" value="UniProtKB-KW"/>
</dbReference>
<protein>
    <submittedName>
        <fullName evidence="17">Polysaccharide biosynthesis/export protein family</fullName>
    </submittedName>
</protein>
<dbReference type="EMBL" id="CP001312">
    <property type="protein sequence ID" value="ADE85694.1"/>
    <property type="molecule type" value="Genomic_DNA"/>
</dbReference>
<keyword evidence="6" id="KW-0812">Transmembrane</keyword>
<proteinExistence type="inferred from homology"/>
<dbReference type="InterPro" id="IPR054765">
    <property type="entry name" value="SLBB_dom"/>
</dbReference>
<keyword evidence="3" id="KW-0813">Transport</keyword>
<keyword evidence="10" id="KW-0626">Porin</keyword>
<dbReference type="GO" id="GO:0006811">
    <property type="term" value="P:monoatomic ion transport"/>
    <property type="evidence" value="ECO:0007669"/>
    <property type="project" value="UniProtKB-KW"/>
</dbReference>
<keyword evidence="7" id="KW-0732">Signal</keyword>
<feature type="domain" description="SLBB" evidence="16">
    <location>
        <begin position="343"/>
        <end position="430"/>
    </location>
</feature>
<evidence type="ECO:0000256" key="11">
    <source>
        <dbReference type="ARBA" id="ARBA00023136"/>
    </source>
</evidence>
<evidence type="ECO:0000313" key="17">
    <source>
        <dbReference type="EMBL" id="ADE85694.1"/>
    </source>
</evidence>
<dbReference type="HOGENOM" id="CLU_650323_0_0_5"/>
<keyword evidence="5" id="KW-0762">Sugar transport</keyword>
<keyword evidence="4" id="KW-1134">Transmembrane beta strand</keyword>
<evidence type="ECO:0000259" key="15">
    <source>
        <dbReference type="Pfam" id="PF02563"/>
    </source>
</evidence>
<evidence type="ECO:0000256" key="1">
    <source>
        <dbReference type="ARBA" id="ARBA00004571"/>
    </source>
</evidence>
<sequence length="459" mass="48581">MTLRLLTVLLTATMLSQTLGGCGVAYHGAKVRPGISAEGKVRVLPVSAESVLVANAAPYQPRQLPSYFRQTAGLGGTLAEPVAAPEGTLPRLARPEPPQMRLPPPLAPASYRIGVGDVVLLATPRDGTTVGQLTGILAAQTARQGYTVQDDGTISVPTVGRVQIAGQTVDDAEATLFQSFLDRKIDPTFSLEIAEFRSKTVAIGGDVAAPGVVPVTLAPLHLDAALAAVGGATPADPDTALVRLHRGGKLYQMPLKAVQEDPAVGQLPLAAGDSLFVDSGYALDRAAAYFEQQITLANFRQAERKSRLEALQTEVALRRSELSEARETFATRLDLGAEARDYVYVTGEIGKQSRFPLPFDRKATLADALYEAGGGLSTASSNPKEIYVLRGSADPLEYDAITAWHLDAGNMAAMLLATRFDLHANDVIFVAAQPVQHWSNVIKALTPSLLVSSVNAVSE</sequence>
<reference key="1">
    <citation type="submission" date="2008-12" db="EMBL/GenBank/DDBJ databases">
        <title>Complete genome sequence of Rhodobacter capsulatus SB1003.</title>
        <authorList>
            <person name="Strnad H."/>
            <person name="Lapidus A."/>
            <person name="Vlcek C."/>
            <person name="Ulbrich P."/>
            <person name="Paces J."/>
            <person name="Maltsev N."/>
            <person name="Kumar V."/>
            <person name="Kogan Y."/>
            <person name="Milgram A."/>
            <person name="Rebrekov D."/>
            <person name="Mazur M."/>
            <person name="Cox R."/>
            <person name="Kyrpides N."/>
            <person name="Kolar M."/>
            <person name="Sachova J."/>
            <person name="Ridl J."/>
            <person name="Ivanova N."/>
            <person name="Kapatral V."/>
            <person name="Los T."/>
            <person name="Lykidis A."/>
            <person name="Mikhailova N."/>
            <person name="Reznik G."/>
            <person name="Vasieva O."/>
            <person name="Fonstein M."/>
            <person name="Paces V."/>
            <person name="Haselkorn R."/>
        </authorList>
    </citation>
    <scope>NUCLEOTIDE SEQUENCE</scope>
    <source>
        <strain>SB1003</strain>
    </source>
</reference>
<evidence type="ECO:0000256" key="4">
    <source>
        <dbReference type="ARBA" id="ARBA00022452"/>
    </source>
</evidence>
<keyword evidence="9" id="KW-0406">Ion transport</keyword>
<evidence type="ECO:0000256" key="8">
    <source>
        <dbReference type="ARBA" id="ARBA00023047"/>
    </source>
</evidence>
<accession>D5AUQ5</accession>
<dbReference type="eggNOG" id="COG1596">
    <property type="taxonomic scope" value="Bacteria"/>
</dbReference>
<name>D5AUQ5_RHOCB</name>
<dbReference type="STRING" id="272942.RCAP_rcc01950"/>
<dbReference type="Pfam" id="PF02563">
    <property type="entry name" value="Poly_export"/>
    <property type="match status" value="1"/>
</dbReference>
<evidence type="ECO:0000259" key="16">
    <source>
        <dbReference type="Pfam" id="PF22461"/>
    </source>
</evidence>
<dbReference type="PROSITE" id="PS51257">
    <property type="entry name" value="PROKAR_LIPOPROTEIN"/>
    <property type="match status" value="1"/>
</dbReference>
<keyword evidence="14" id="KW-0449">Lipoprotein</keyword>
<evidence type="ECO:0000256" key="12">
    <source>
        <dbReference type="ARBA" id="ARBA00023139"/>
    </source>
</evidence>
<feature type="domain" description="SLBB" evidence="16">
    <location>
        <begin position="199"/>
        <end position="277"/>
    </location>
</feature>
<evidence type="ECO:0000256" key="6">
    <source>
        <dbReference type="ARBA" id="ARBA00022692"/>
    </source>
</evidence>
<evidence type="ECO:0000256" key="14">
    <source>
        <dbReference type="ARBA" id="ARBA00023288"/>
    </source>
</evidence>
<dbReference type="InterPro" id="IPR003715">
    <property type="entry name" value="Poly_export_N"/>
</dbReference>
<keyword evidence="11" id="KW-0472">Membrane</keyword>
<dbReference type="GeneID" id="31490821"/>
<dbReference type="Gene3D" id="3.10.560.10">
    <property type="entry name" value="Outer membrane lipoprotein wza domain like"/>
    <property type="match status" value="2"/>
</dbReference>
<evidence type="ECO:0000313" key="18">
    <source>
        <dbReference type="Proteomes" id="UP000002361"/>
    </source>
</evidence>
<evidence type="ECO:0000256" key="5">
    <source>
        <dbReference type="ARBA" id="ARBA00022597"/>
    </source>
</evidence>
<dbReference type="AlphaFoldDB" id="D5AUQ5"/>
<dbReference type="KEGG" id="rcp:RCAP_rcc01950"/>
<keyword evidence="13" id="KW-0998">Cell outer membrane</keyword>
<comment type="subcellular location">
    <subcellularLocation>
        <location evidence="1">Cell outer membrane</location>
        <topology evidence="1">Multi-pass membrane protein</topology>
    </subcellularLocation>
</comment>
<dbReference type="PANTHER" id="PTHR33619:SF3">
    <property type="entry name" value="POLYSACCHARIDE EXPORT PROTEIN GFCE-RELATED"/>
    <property type="match status" value="1"/>
</dbReference>
<reference evidence="17 18" key="2">
    <citation type="journal article" date="2010" name="J. Bacteriol.">
        <title>Complete genome sequence of the photosynthetic purple nonsulfur bacterium Rhodobacter capsulatus SB 1003.</title>
        <authorList>
            <person name="Strnad H."/>
            <person name="Lapidus A."/>
            <person name="Paces J."/>
            <person name="Ulbrich P."/>
            <person name="Vlcek C."/>
            <person name="Paces V."/>
            <person name="Haselkorn R."/>
        </authorList>
    </citation>
    <scope>NUCLEOTIDE SEQUENCE [LARGE SCALE GENOMIC DNA]</scope>
    <source>
        <strain evidence="18">ATCC BAA-309 / NBRC 16581 / SB1003</strain>
    </source>
</reference>
<evidence type="ECO:0000256" key="10">
    <source>
        <dbReference type="ARBA" id="ARBA00023114"/>
    </source>
</evidence>
<evidence type="ECO:0000256" key="13">
    <source>
        <dbReference type="ARBA" id="ARBA00023237"/>
    </source>
</evidence>
<comment type="similarity">
    <text evidence="2">Belongs to the BexD/CtrA/VexA family.</text>
</comment>